<keyword evidence="1" id="KW-0378">Hydrolase</keyword>
<dbReference type="Gene3D" id="3.40.50.1000">
    <property type="entry name" value="HAD superfamily/HAD-like"/>
    <property type="match status" value="1"/>
</dbReference>
<dbReference type="InterPro" id="IPR036412">
    <property type="entry name" value="HAD-like_sf"/>
</dbReference>
<sequence>MKTGSGRPVVAAFDFDITMTTRDTFVPFLESTFGRSRVRLAFLRLTPEALKVAACLSDRDRFKEKIVEALFLGESVERLRDAGKAHAAAIEVLFRPAALRRVEWHRERGHRIVMVSASLDLYLTPVAEKLGFDDLLCTTLARRHLVFDGKLAGPNCRGAEKVRRLESLLGDLSGVELHAYGDSAGDREMLAVADHPHYRAFERGGELV</sequence>
<dbReference type="GO" id="GO:0036424">
    <property type="term" value="F:L-phosphoserine phosphatase activity"/>
    <property type="evidence" value="ECO:0007669"/>
    <property type="project" value="TreeGrafter"/>
</dbReference>
<dbReference type="AlphaFoldDB" id="A0A080LUU2"/>
<accession>A0A080LUU2</accession>
<gene>
    <name evidence="1" type="ORF">AW09_002407</name>
</gene>
<dbReference type="InterPro" id="IPR006385">
    <property type="entry name" value="HAD_hydro_SerB1"/>
</dbReference>
<dbReference type="SUPFAM" id="SSF56784">
    <property type="entry name" value="HAD-like"/>
    <property type="match status" value="1"/>
</dbReference>
<dbReference type="PANTHER" id="PTHR43344:SF14">
    <property type="entry name" value="HAD-IB FAMILY HYDROLASE"/>
    <property type="match status" value="1"/>
</dbReference>
<dbReference type="NCBIfam" id="TIGR01490">
    <property type="entry name" value="HAD-SF-IB-hyp1"/>
    <property type="match status" value="1"/>
</dbReference>
<dbReference type="EMBL" id="JDVG02000392">
    <property type="protein sequence ID" value="KFB72397.1"/>
    <property type="molecule type" value="Genomic_DNA"/>
</dbReference>
<protein>
    <submittedName>
        <fullName evidence="1">HAD hydrolase, family IB</fullName>
    </submittedName>
</protein>
<dbReference type="InterPro" id="IPR023214">
    <property type="entry name" value="HAD_sf"/>
</dbReference>
<dbReference type="Proteomes" id="UP000020077">
    <property type="component" value="Unassembled WGS sequence"/>
</dbReference>
<dbReference type="NCBIfam" id="TIGR01488">
    <property type="entry name" value="HAD-SF-IB"/>
    <property type="match status" value="1"/>
</dbReference>
<evidence type="ECO:0000313" key="2">
    <source>
        <dbReference type="Proteomes" id="UP000020077"/>
    </source>
</evidence>
<reference evidence="1 2" key="1">
    <citation type="submission" date="2014-02" db="EMBL/GenBank/DDBJ databases">
        <title>Expanding our view of genomic diversity in Candidatus Accumulibacter clades.</title>
        <authorList>
            <person name="Skennerton C.T."/>
            <person name="Barr J.J."/>
            <person name="Slater F.R."/>
            <person name="Bond P.L."/>
            <person name="Tyson G.W."/>
        </authorList>
    </citation>
    <scope>NUCLEOTIDE SEQUENCE [LARGE SCALE GENOMIC DNA]</scope>
    <source>
        <strain evidence="2">BA-91</strain>
    </source>
</reference>
<dbReference type="GO" id="GO:0006564">
    <property type="term" value="P:L-serine biosynthetic process"/>
    <property type="evidence" value="ECO:0007669"/>
    <property type="project" value="TreeGrafter"/>
</dbReference>
<name>A0A080LUU2_9PROT</name>
<dbReference type="Pfam" id="PF12710">
    <property type="entry name" value="HAD"/>
    <property type="match status" value="1"/>
</dbReference>
<dbReference type="GO" id="GO:0000287">
    <property type="term" value="F:magnesium ion binding"/>
    <property type="evidence" value="ECO:0007669"/>
    <property type="project" value="TreeGrafter"/>
</dbReference>
<dbReference type="PANTHER" id="PTHR43344">
    <property type="entry name" value="PHOSPHOSERINE PHOSPHATASE"/>
    <property type="match status" value="1"/>
</dbReference>
<dbReference type="InterPro" id="IPR050582">
    <property type="entry name" value="HAD-like_SerB"/>
</dbReference>
<organism evidence="1 2">
    <name type="scientific">Candidatus Accumulibacter phosphatis</name>
    <dbReference type="NCBI Taxonomy" id="327160"/>
    <lineage>
        <taxon>Bacteria</taxon>
        <taxon>Pseudomonadati</taxon>
        <taxon>Pseudomonadota</taxon>
        <taxon>Betaproteobacteria</taxon>
        <taxon>Candidatus Accumulibacter</taxon>
    </lineage>
</organism>
<comment type="caution">
    <text evidence="1">The sequence shown here is derived from an EMBL/GenBank/DDBJ whole genome shotgun (WGS) entry which is preliminary data.</text>
</comment>
<dbReference type="Gene3D" id="1.20.1440.100">
    <property type="entry name" value="SG protein - dephosphorylation function"/>
    <property type="match status" value="1"/>
</dbReference>
<evidence type="ECO:0000313" key="1">
    <source>
        <dbReference type="EMBL" id="KFB72397.1"/>
    </source>
</evidence>
<dbReference type="GO" id="GO:0005737">
    <property type="term" value="C:cytoplasm"/>
    <property type="evidence" value="ECO:0007669"/>
    <property type="project" value="TreeGrafter"/>
</dbReference>
<proteinExistence type="predicted"/>